<evidence type="ECO:0000256" key="1">
    <source>
        <dbReference type="ARBA" id="ARBA00022723"/>
    </source>
</evidence>
<evidence type="ECO:0000313" key="8">
    <source>
        <dbReference type="Ensembl" id="ENSLBEP00000027870.1"/>
    </source>
</evidence>
<dbReference type="GeneTree" id="ENSGT01010000223320"/>
<protein>
    <submittedName>
        <fullName evidence="8">THAP domain-containing protein 4-like</fullName>
    </submittedName>
</protein>
<dbReference type="PANTHER" id="PTHR31025:SF22">
    <property type="entry name" value="IP13529P"/>
    <property type="match status" value="1"/>
</dbReference>
<dbReference type="GO" id="GO:0008270">
    <property type="term" value="F:zinc ion binding"/>
    <property type="evidence" value="ECO:0007669"/>
    <property type="project" value="UniProtKB-KW"/>
</dbReference>
<dbReference type="PANTHER" id="PTHR31025">
    <property type="entry name" value="SI:CH211-196P9.1-RELATED"/>
    <property type="match status" value="1"/>
</dbReference>
<evidence type="ECO:0000256" key="2">
    <source>
        <dbReference type="ARBA" id="ARBA00022771"/>
    </source>
</evidence>
<feature type="coiled-coil region" evidence="6">
    <location>
        <begin position="287"/>
        <end position="314"/>
    </location>
</feature>
<dbReference type="PROSITE" id="PS50950">
    <property type="entry name" value="ZF_THAP"/>
    <property type="match status" value="1"/>
</dbReference>
<keyword evidence="1" id="KW-0479">Metal-binding</keyword>
<reference evidence="8" key="2">
    <citation type="submission" date="2025-09" db="UniProtKB">
        <authorList>
            <consortium name="Ensembl"/>
        </authorList>
    </citation>
    <scope>IDENTIFICATION</scope>
</reference>
<evidence type="ECO:0000259" key="7">
    <source>
        <dbReference type="PROSITE" id="PS50950"/>
    </source>
</evidence>
<feature type="domain" description="THAP-type" evidence="7">
    <location>
        <begin position="1"/>
        <end position="76"/>
    </location>
</feature>
<dbReference type="Pfam" id="PF05485">
    <property type="entry name" value="THAP"/>
    <property type="match status" value="1"/>
</dbReference>
<evidence type="ECO:0000256" key="5">
    <source>
        <dbReference type="PROSITE-ProRule" id="PRU00309"/>
    </source>
</evidence>
<keyword evidence="9" id="KW-1185">Reference proteome</keyword>
<organism evidence="8 9">
    <name type="scientific">Labrus bergylta</name>
    <name type="common">ballan wrasse</name>
    <dbReference type="NCBI Taxonomy" id="56723"/>
    <lineage>
        <taxon>Eukaryota</taxon>
        <taxon>Metazoa</taxon>
        <taxon>Chordata</taxon>
        <taxon>Craniata</taxon>
        <taxon>Vertebrata</taxon>
        <taxon>Euteleostomi</taxon>
        <taxon>Actinopterygii</taxon>
        <taxon>Neopterygii</taxon>
        <taxon>Teleostei</taxon>
        <taxon>Neoteleostei</taxon>
        <taxon>Acanthomorphata</taxon>
        <taxon>Eupercaria</taxon>
        <taxon>Labriformes</taxon>
        <taxon>Labridae</taxon>
        <taxon>Labrus</taxon>
    </lineage>
</organism>
<keyword evidence="6" id="KW-0175">Coiled coil</keyword>
<evidence type="ECO:0000256" key="6">
    <source>
        <dbReference type="SAM" id="Coils"/>
    </source>
</evidence>
<dbReference type="AlphaFoldDB" id="A0A3Q3N1Z7"/>
<sequence length="534" mass="60002">MVKSCCVLSCKNTFTKDSDLSFQRIPRDPEARRKWLSAIRRNNWNPGEDTWICGCHFVSGKRSYDPRHPDFVPSLFQYTTTAGRVQAVKHLKGYLQRKSVAKKNLLACTNREVAAMPDLSLQRVSASVIEAHNVQFQVIEIQMERAPADITPLIERVESLNADVIKEEPHDGITSFHHQLQSLNTEVTGVETHPDITSLHDQTEPLKGGIKTEEEHMDIASSHGHNPSLWAEVKTEDTSTELDSLHVQFESMQDEVKTENHVDVAPWCGQVEPLNAEVRTEETNGDVASLHERIRSLNAECQSLRDKVHRLESSKNVTPGKLNNSKPGSSCSNISPIAPIQSNDWVSSYHVPWEKMSPHLRQCVAQGKRPRKQDHLAMVRIIVDSIRELCLNPSRGQCSQIAKGITDKYPQSFADLTREGEWIGCGYGSLLKKIKSRVENLNRDNRQVRVRRVKHRRIDDRKAVSSIKASASECSKMESYGCTLMAKNARQSTWSAGLLAGGSTGRSPASTTMWQLSSERSWTLSDGIPETLRQ</sequence>
<dbReference type="Ensembl" id="ENSLBET00000029199.1">
    <property type="protein sequence ID" value="ENSLBEP00000027870.1"/>
    <property type="gene ID" value="ENSLBEG00000021130.1"/>
</dbReference>
<dbReference type="GO" id="GO:0003677">
    <property type="term" value="F:DNA binding"/>
    <property type="evidence" value="ECO:0007669"/>
    <property type="project" value="UniProtKB-UniRule"/>
</dbReference>
<evidence type="ECO:0000313" key="9">
    <source>
        <dbReference type="Proteomes" id="UP000261660"/>
    </source>
</evidence>
<dbReference type="Proteomes" id="UP000261660">
    <property type="component" value="Unplaced"/>
</dbReference>
<evidence type="ECO:0000256" key="4">
    <source>
        <dbReference type="ARBA" id="ARBA00023125"/>
    </source>
</evidence>
<dbReference type="SUPFAM" id="SSF57716">
    <property type="entry name" value="Glucocorticoid receptor-like (DNA-binding domain)"/>
    <property type="match status" value="1"/>
</dbReference>
<accession>A0A3Q3N1Z7</accession>
<name>A0A3Q3N1Z7_9LABR</name>
<reference evidence="8" key="1">
    <citation type="submission" date="2025-08" db="UniProtKB">
        <authorList>
            <consortium name="Ensembl"/>
        </authorList>
    </citation>
    <scope>IDENTIFICATION</scope>
</reference>
<keyword evidence="4 5" id="KW-0238">DNA-binding</keyword>
<keyword evidence="2 5" id="KW-0863">Zinc-finger</keyword>
<proteinExistence type="predicted"/>
<dbReference type="SMART" id="SM00980">
    <property type="entry name" value="THAP"/>
    <property type="match status" value="1"/>
</dbReference>
<dbReference type="InterPro" id="IPR006612">
    <property type="entry name" value="THAP_Znf"/>
</dbReference>
<keyword evidence="3" id="KW-0862">Zinc</keyword>
<evidence type="ECO:0000256" key="3">
    <source>
        <dbReference type="ARBA" id="ARBA00022833"/>
    </source>
</evidence>